<keyword evidence="7" id="KW-0813">Transport</keyword>
<keyword evidence="7" id="KW-0186">Copper</keyword>
<evidence type="ECO:0000313" key="9">
    <source>
        <dbReference type="Proteomes" id="UP000001514"/>
    </source>
</evidence>
<dbReference type="InParanoid" id="D8RZ69"/>
<organism evidence="9">
    <name type="scientific">Selaginella moellendorffii</name>
    <name type="common">Spikemoss</name>
    <dbReference type="NCBI Taxonomy" id="88036"/>
    <lineage>
        <taxon>Eukaryota</taxon>
        <taxon>Viridiplantae</taxon>
        <taxon>Streptophyta</taxon>
        <taxon>Embryophyta</taxon>
        <taxon>Tracheophyta</taxon>
        <taxon>Lycopodiopsida</taxon>
        <taxon>Selaginellales</taxon>
        <taxon>Selaginellaceae</taxon>
        <taxon>Selaginella</taxon>
    </lineage>
</organism>
<dbReference type="AlphaFoldDB" id="D8RZ69"/>
<comment type="subcellular location">
    <subcellularLocation>
        <location evidence="1 7">Membrane</location>
        <topology evidence="1 7">Multi-pass membrane protein</topology>
    </subcellularLocation>
</comment>
<dbReference type="Gramene" id="EFJ22691">
    <property type="protein sequence ID" value="EFJ22691"/>
    <property type="gene ID" value="SELMODRAFT_105150"/>
</dbReference>
<dbReference type="KEGG" id="smo:SELMODRAFT_105150"/>
<dbReference type="GO" id="GO:0005886">
    <property type="term" value="C:plasma membrane"/>
    <property type="evidence" value="ECO:0000318"/>
    <property type="project" value="GO_Central"/>
</dbReference>
<dbReference type="Pfam" id="PF04145">
    <property type="entry name" value="Ctr"/>
    <property type="match status" value="1"/>
</dbReference>
<protein>
    <recommendedName>
        <fullName evidence="7">Copper transport protein</fullName>
    </recommendedName>
</protein>
<dbReference type="FunCoup" id="D8RZ69">
    <property type="interactions" value="2489"/>
</dbReference>
<keyword evidence="4 7" id="KW-0187">Copper transport</keyword>
<feature type="transmembrane region" description="Helical" evidence="7">
    <location>
        <begin position="24"/>
        <end position="45"/>
    </location>
</feature>
<keyword evidence="6 7" id="KW-0472">Membrane</keyword>
<dbReference type="PANTHER" id="PTHR12483:SF27">
    <property type="entry name" value="COPPER TRANSPORT PROTEIN CTR1"/>
    <property type="match status" value="1"/>
</dbReference>
<keyword evidence="7" id="KW-0406">Ion transport</keyword>
<keyword evidence="3 7" id="KW-0812">Transmembrane</keyword>
<dbReference type="PANTHER" id="PTHR12483">
    <property type="entry name" value="SOLUTE CARRIER FAMILY 31 COPPER TRANSPORTERS"/>
    <property type="match status" value="1"/>
</dbReference>
<feature type="transmembrane region" description="Helical" evidence="7">
    <location>
        <begin position="84"/>
        <end position="103"/>
    </location>
</feature>
<evidence type="ECO:0000256" key="2">
    <source>
        <dbReference type="ARBA" id="ARBA00006921"/>
    </source>
</evidence>
<dbReference type="Proteomes" id="UP000001514">
    <property type="component" value="Unassembled WGS sequence"/>
</dbReference>
<dbReference type="GO" id="GO:0005375">
    <property type="term" value="F:copper ion transmembrane transporter activity"/>
    <property type="evidence" value="ECO:0000318"/>
    <property type="project" value="GO_Central"/>
</dbReference>
<evidence type="ECO:0000256" key="5">
    <source>
        <dbReference type="ARBA" id="ARBA00022989"/>
    </source>
</evidence>
<dbReference type="EMBL" id="GL377595">
    <property type="protein sequence ID" value="EFJ22691.1"/>
    <property type="molecule type" value="Genomic_DNA"/>
</dbReference>
<dbReference type="HOGENOM" id="CLU_079690_1_0_1"/>
<evidence type="ECO:0000313" key="8">
    <source>
        <dbReference type="EMBL" id="EFJ22691.1"/>
    </source>
</evidence>
<comment type="similarity">
    <text evidence="2 7">Belongs to the copper transporter (Ctr) (TC 1.A.56) family. SLC31A subfamily.</text>
</comment>
<keyword evidence="5 7" id="KW-1133">Transmembrane helix</keyword>
<sequence>MMHMTFYWSKNATILFDGWITKTWLGYILSLAALFLAALFNEYVVSRRILLIQASKSPGGLRKPLMGDCTEPPPSSIDGWLHRAVESILFVVNSALGLLLMLAAMSFNGGVFVSIVVGLGVGYFVFRSGDRIGSGAAGREAKIREEACDTSCCT</sequence>
<evidence type="ECO:0000256" key="6">
    <source>
        <dbReference type="ARBA" id="ARBA00023136"/>
    </source>
</evidence>
<dbReference type="eggNOG" id="KOG3386">
    <property type="taxonomic scope" value="Eukaryota"/>
</dbReference>
<keyword evidence="9" id="KW-1185">Reference proteome</keyword>
<evidence type="ECO:0000256" key="4">
    <source>
        <dbReference type="ARBA" id="ARBA00022796"/>
    </source>
</evidence>
<evidence type="ECO:0000256" key="3">
    <source>
        <dbReference type="ARBA" id="ARBA00022692"/>
    </source>
</evidence>
<proteinExistence type="inferred from homology"/>
<evidence type="ECO:0000256" key="7">
    <source>
        <dbReference type="RuleBase" id="RU367022"/>
    </source>
</evidence>
<dbReference type="OMA" id="SQQTACG"/>
<dbReference type="OrthoDB" id="73901at2759"/>
<accession>D8RZ69</accession>
<dbReference type="InterPro" id="IPR007274">
    <property type="entry name" value="Cop_transporter"/>
</dbReference>
<evidence type="ECO:0000256" key="1">
    <source>
        <dbReference type="ARBA" id="ARBA00004141"/>
    </source>
</evidence>
<gene>
    <name evidence="8" type="ORF">SELMODRAFT_105150</name>
</gene>
<reference evidence="8 9" key="1">
    <citation type="journal article" date="2011" name="Science">
        <title>The Selaginella genome identifies genetic changes associated with the evolution of vascular plants.</title>
        <authorList>
            <person name="Banks J.A."/>
            <person name="Nishiyama T."/>
            <person name="Hasebe M."/>
            <person name="Bowman J.L."/>
            <person name="Gribskov M."/>
            <person name="dePamphilis C."/>
            <person name="Albert V.A."/>
            <person name="Aono N."/>
            <person name="Aoyama T."/>
            <person name="Ambrose B.A."/>
            <person name="Ashton N.W."/>
            <person name="Axtell M.J."/>
            <person name="Barker E."/>
            <person name="Barker M.S."/>
            <person name="Bennetzen J.L."/>
            <person name="Bonawitz N.D."/>
            <person name="Chapple C."/>
            <person name="Cheng C."/>
            <person name="Correa L.G."/>
            <person name="Dacre M."/>
            <person name="DeBarry J."/>
            <person name="Dreyer I."/>
            <person name="Elias M."/>
            <person name="Engstrom E.M."/>
            <person name="Estelle M."/>
            <person name="Feng L."/>
            <person name="Finet C."/>
            <person name="Floyd S.K."/>
            <person name="Frommer W.B."/>
            <person name="Fujita T."/>
            <person name="Gramzow L."/>
            <person name="Gutensohn M."/>
            <person name="Harholt J."/>
            <person name="Hattori M."/>
            <person name="Heyl A."/>
            <person name="Hirai T."/>
            <person name="Hiwatashi Y."/>
            <person name="Ishikawa M."/>
            <person name="Iwata M."/>
            <person name="Karol K.G."/>
            <person name="Koehler B."/>
            <person name="Kolukisaoglu U."/>
            <person name="Kubo M."/>
            <person name="Kurata T."/>
            <person name="Lalonde S."/>
            <person name="Li K."/>
            <person name="Li Y."/>
            <person name="Litt A."/>
            <person name="Lyons E."/>
            <person name="Manning G."/>
            <person name="Maruyama T."/>
            <person name="Michael T.P."/>
            <person name="Mikami K."/>
            <person name="Miyazaki S."/>
            <person name="Morinaga S."/>
            <person name="Murata T."/>
            <person name="Mueller-Roeber B."/>
            <person name="Nelson D.R."/>
            <person name="Obara M."/>
            <person name="Oguri Y."/>
            <person name="Olmstead R.G."/>
            <person name="Onodera N."/>
            <person name="Petersen B.L."/>
            <person name="Pils B."/>
            <person name="Prigge M."/>
            <person name="Rensing S.A."/>
            <person name="Riano-Pachon D.M."/>
            <person name="Roberts A.W."/>
            <person name="Sato Y."/>
            <person name="Scheller H.V."/>
            <person name="Schulz B."/>
            <person name="Schulz C."/>
            <person name="Shakirov E.V."/>
            <person name="Shibagaki N."/>
            <person name="Shinohara N."/>
            <person name="Shippen D.E."/>
            <person name="Soerensen I."/>
            <person name="Sotooka R."/>
            <person name="Sugimoto N."/>
            <person name="Sugita M."/>
            <person name="Sumikawa N."/>
            <person name="Tanurdzic M."/>
            <person name="Theissen G."/>
            <person name="Ulvskov P."/>
            <person name="Wakazuki S."/>
            <person name="Weng J.K."/>
            <person name="Willats W.W."/>
            <person name="Wipf D."/>
            <person name="Wolf P.G."/>
            <person name="Yang L."/>
            <person name="Zimmer A.D."/>
            <person name="Zhu Q."/>
            <person name="Mitros T."/>
            <person name="Hellsten U."/>
            <person name="Loque D."/>
            <person name="Otillar R."/>
            <person name="Salamov A."/>
            <person name="Schmutz J."/>
            <person name="Shapiro H."/>
            <person name="Lindquist E."/>
            <person name="Lucas S."/>
            <person name="Rokhsar D."/>
            <person name="Grigoriev I.V."/>
        </authorList>
    </citation>
    <scope>NUCLEOTIDE SEQUENCE [LARGE SCALE GENOMIC DNA]</scope>
</reference>
<name>D8RZ69_SELML</name>
<feature type="transmembrane region" description="Helical" evidence="7">
    <location>
        <begin position="109"/>
        <end position="126"/>
    </location>
</feature>